<comment type="catalytic activity">
    <reaction evidence="16 17">
        <text>epoxyqueuosine(34) in tRNA + AH2 = queuosine(34) in tRNA + A + H2O</text>
        <dbReference type="Rhea" id="RHEA:32159"/>
        <dbReference type="Rhea" id="RHEA-COMP:18571"/>
        <dbReference type="Rhea" id="RHEA-COMP:18582"/>
        <dbReference type="ChEBI" id="CHEBI:13193"/>
        <dbReference type="ChEBI" id="CHEBI:15377"/>
        <dbReference type="ChEBI" id="CHEBI:17499"/>
        <dbReference type="ChEBI" id="CHEBI:194431"/>
        <dbReference type="ChEBI" id="CHEBI:194443"/>
        <dbReference type="EC" id="1.17.99.6"/>
    </reaction>
</comment>
<keyword evidence="7 17" id="KW-0819">tRNA processing</keyword>
<dbReference type="Proteomes" id="UP000236394">
    <property type="component" value="Unassembled WGS sequence"/>
</dbReference>
<keyword evidence="11 17" id="KW-0408">Iron</keyword>
<evidence type="ECO:0000256" key="2">
    <source>
        <dbReference type="ARBA" id="ARBA00004691"/>
    </source>
</evidence>
<dbReference type="GO" id="GO:0051539">
    <property type="term" value="F:4 iron, 4 sulfur cluster binding"/>
    <property type="evidence" value="ECO:0007669"/>
    <property type="project" value="UniProtKB-UniRule"/>
</dbReference>
<reference evidence="19" key="1">
    <citation type="submission" date="2017-04" db="EMBL/GenBank/DDBJ databases">
        <authorList>
            <person name="Bumgarner R.E."/>
            <person name="Fredricks D.N."/>
            <person name="Srinivasan S."/>
        </authorList>
    </citation>
    <scope>NUCLEOTIDE SEQUENCE [LARGE SCALE GENOMIC DNA]</scope>
    <source>
        <strain evidence="19">KA00405</strain>
    </source>
</reference>
<evidence type="ECO:0000256" key="15">
    <source>
        <dbReference type="ARBA" id="ARBA00031446"/>
    </source>
</evidence>
<accession>A0A2J8B4K4</accession>
<evidence type="ECO:0000256" key="11">
    <source>
        <dbReference type="ARBA" id="ARBA00023004"/>
    </source>
</evidence>
<dbReference type="Pfam" id="PF02677">
    <property type="entry name" value="QueH"/>
    <property type="match status" value="1"/>
</dbReference>
<evidence type="ECO:0000256" key="5">
    <source>
        <dbReference type="ARBA" id="ARBA00016895"/>
    </source>
</evidence>
<dbReference type="PANTHER" id="PTHR36701:SF1">
    <property type="entry name" value="EPOXYQUEUOSINE REDUCTASE QUEH"/>
    <property type="match status" value="1"/>
</dbReference>
<dbReference type="EMBL" id="NBZD01000001">
    <property type="protein sequence ID" value="PNH19709.1"/>
    <property type="molecule type" value="Genomic_DNA"/>
</dbReference>
<dbReference type="HAMAP" id="MF_02089">
    <property type="entry name" value="QueH"/>
    <property type="match status" value="1"/>
</dbReference>
<evidence type="ECO:0000256" key="16">
    <source>
        <dbReference type="ARBA" id="ARBA00047415"/>
    </source>
</evidence>
<protein>
    <recommendedName>
        <fullName evidence="5 17">Epoxyqueuosine reductase QueH</fullName>
        <ecNumber evidence="4 17">1.17.99.6</ecNumber>
    </recommendedName>
    <alternativeName>
        <fullName evidence="15 17">Queuosine biosynthesis protein QueH</fullName>
    </alternativeName>
</protein>
<keyword evidence="13 17" id="KW-1015">Disulfide bond</keyword>
<evidence type="ECO:0000256" key="4">
    <source>
        <dbReference type="ARBA" id="ARBA00012622"/>
    </source>
</evidence>
<evidence type="ECO:0000256" key="8">
    <source>
        <dbReference type="ARBA" id="ARBA00022723"/>
    </source>
</evidence>
<comment type="similarity">
    <text evidence="3 17">Belongs to the QueH family.</text>
</comment>
<feature type="binding site" evidence="17">
    <location>
        <position position="115"/>
    </location>
    <ligand>
        <name>[4Fe-4S] cluster</name>
        <dbReference type="ChEBI" id="CHEBI:49883"/>
    </ligand>
</feature>
<evidence type="ECO:0000256" key="12">
    <source>
        <dbReference type="ARBA" id="ARBA00023014"/>
    </source>
</evidence>
<feature type="binding site" evidence="17">
    <location>
        <position position="38"/>
    </location>
    <ligand>
        <name>[4Fe-4S] cluster</name>
        <dbReference type="ChEBI" id="CHEBI:49883"/>
    </ligand>
</feature>
<evidence type="ECO:0000256" key="10">
    <source>
        <dbReference type="ARBA" id="ARBA00023002"/>
    </source>
</evidence>
<dbReference type="EC" id="1.17.99.6" evidence="4 17"/>
<evidence type="ECO:0000313" key="19">
    <source>
        <dbReference type="Proteomes" id="UP000236394"/>
    </source>
</evidence>
<evidence type="ECO:0000256" key="6">
    <source>
        <dbReference type="ARBA" id="ARBA00022485"/>
    </source>
</evidence>
<keyword evidence="9 17" id="KW-0671">Queuosine biosynthesis</keyword>
<comment type="function">
    <text evidence="1 17">Catalyzes the conversion of epoxyqueuosine (oQ) to queuosine (Q), which is a hypermodified base found in the wobble positions of tRNA(Asp), tRNA(Asn), tRNA(His) and tRNA(Tyr).</text>
</comment>
<evidence type="ECO:0000256" key="14">
    <source>
        <dbReference type="ARBA" id="ARBA00023284"/>
    </source>
</evidence>
<dbReference type="InterPro" id="IPR003828">
    <property type="entry name" value="QueH"/>
</dbReference>
<keyword evidence="14 17" id="KW-0676">Redox-active center</keyword>
<dbReference type="RefSeq" id="WP_051820957.1">
    <property type="nucleotide sequence ID" value="NZ_NBZD01000001.1"/>
</dbReference>
<evidence type="ECO:0000256" key="13">
    <source>
        <dbReference type="ARBA" id="ARBA00023157"/>
    </source>
</evidence>
<keyword evidence="10 17" id="KW-0560">Oxidoreductase</keyword>
<feature type="binding site" evidence="17">
    <location>
        <position position="37"/>
    </location>
    <ligand>
        <name>[4Fe-4S] cluster</name>
        <dbReference type="ChEBI" id="CHEBI:49883"/>
    </ligand>
</feature>
<proteinExistence type="inferred from homology"/>
<evidence type="ECO:0000256" key="17">
    <source>
        <dbReference type="HAMAP-Rule" id="MF_02089"/>
    </source>
</evidence>
<organism evidence="18 19">
    <name type="scientific">Mageeibacillus indolicus</name>
    <dbReference type="NCBI Taxonomy" id="884684"/>
    <lineage>
        <taxon>Bacteria</taxon>
        <taxon>Bacillati</taxon>
        <taxon>Bacillota</taxon>
        <taxon>Clostridia</taxon>
        <taxon>Eubacteriales</taxon>
        <taxon>Oscillospiraceae</taxon>
        <taxon>Mageeibacillus</taxon>
    </lineage>
</organism>
<dbReference type="UniPathway" id="UPA00392"/>
<comment type="caution">
    <text evidence="18">The sequence shown here is derived from an EMBL/GenBank/DDBJ whole genome shotgun (WGS) entry which is preliminary data.</text>
</comment>
<evidence type="ECO:0000256" key="9">
    <source>
        <dbReference type="ARBA" id="ARBA00022785"/>
    </source>
</evidence>
<comment type="pathway">
    <text evidence="2 17">tRNA modification; tRNA-queuosine biosynthesis.</text>
</comment>
<keyword evidence="6 17" id="KW-0004">4Fe-4S</keyword>
<evidence type="ECO:0000256" key="1">
    <source>
        <dbReference type="ARBA" id="ARBA00002268"/>
    </source>
</evidence>
<keyword evidence="8 17" id="KW-0479">Metal-binding</keyword>
<dbReference type="GO" id="GO:0052693">
    <property type="term" value="F:epoxyqueuosine reductase activity"/>
    <property type="evidence" value="ECO:0007669"/>
    <property type="project" value="UniProtKB-UniRule"/>
</dbReference>
<evidence type="ECO:0000256" key="3">
    <source>
        <dbReference type="ARBA" id="ARBA00008207"/>
    </source>
</evidence>
<name>A0A2J8B4K4_9FIRM</name>
<sequence length="227" mass="26241">MIDTDFFNEPHAVVERGAPVFVQDGSVLPKKIFFHCCCAPCTEWPLYYLRVHGIEPQGYFYNPNIHPTLEWERRLGGLNELNVKHKFKFLTAGDSEEERWRSFVKRDKAGHCRICYAVRLYQTAAKAAELGYEGFSTSLLVSPYQNRPLILQLGKLAAKKFNLRFYGFDFRPGYHYGQDMAKRDGLYRQKFCGCIFSLAESDYSAKIAAEIAYPLENLPFPRPGYQH</sequence>
<dbReference type="PANTHER" id="PTHR36701">
    <property type="entry name" value="EPOXYQUEUOSINE REDUCTASE QUEH"/>
    <property type="match status" value="1"/>
</dbReference>
<feature type="disulfide bond" description="Redox-active" evidence="17">
    <location>
        <begin position="192"/>
        <end position="194"/>
    </location>
</feature>
<evidence type="ECO:0000313" key="18">
    <source>
        <dbReference type="EMBL" id="PNH19709.1"/>
    </source>
</evidence>
<dbReference type="GO" id="GO:0046872">
    <property type="term" value="F:metal ion binding"/>
    <property type="evidence" value="ECO:0007669"/>
    <property type="project" value="UniProtKB-KW"/>
</dbReference>
<feature type="binding site" evidence="17">
    <location>
        <position position="112"/>
    </location>
    <ligand>
        <name>[4Fe-4S] cluster</name>
        <dbReference type="ChEBI" id="CHEBI:49883"/>
    </ligand>
</feature>
<keyword evidence="12 17" id="KW-0411">Iron-sulfur</keyword>
<evidence type="ECO:0000256" key="7">
    <source>
        <dbReference type="ARBA" id="ARBA00022694"/>
    </source>
</evidence>
<gene>
    <name evidence="17" type="primary">queH</name>
    <name evidence="18" type="ORF">B7R76_02175</name>
</gene>
<dbReference type="GO" id="GO:0008616">
    <property type="term" value="P:tRNA queuosine(34) biosynthetic process"/>
    <property type="evidence" value="ECO:0007669"/>
    <property type="project" value="UniProtKB-UniRule"/>
</dbReference>
<dbReference type="AlphaFoldDB" id="A0A2J8B4K4"/>